<dbReference type="AlphaFoldDB" id="A0A931PUK0"/>
<name>A0A931PUK0_FIMGI</name>
<comment type="caution">
    <text evidence="1">The sequence shown here is derived from an EMBL/GenBank/DDBJ whole genome shotgun (WGS) entry which is preliminary data.</text>
</comment>
<dbReference type="Proteomes" id="UP000727962">
    <property type="component" value="Unassembled WGS sequence"/>
</dbReference>
<evidence type="ECO:0000313" key="2">
    <source>
        <dbReference type="Proteomes" id="UP000727962"/>
    </source>
</evidence>
<dbReference type="EMBL" id="JACOSL010000037">
    <property type="protein sequence ID" value="MBI1756627.1"/>
    <property type="molecule type" value="Genomic_DNA"/>
</dbReference>
<sequence>MATEKHPWGDQDEQGVDLGRLRFNLRLTDEQKLQQHQRAARFVLECMIAADRAGIRRPAEGPQR</sequence>
<evidence type="ECO:0000313" key="1">
    <source>
        <dbReference type="EMBL" id="MBI1756627.1"/>
    </source>
</evidence>
<proteinExistence type="predicted"/>
<reference evidence="1" key="1">
    <citation type="submission" date="2020-07" db="EMBL/GenBank/DDBJ databases">
        <title>Huge and variable diversity of episymbiotic CPR bacteria and DPANN archaea in groundwater ecosystems.</title>
        <authorList>
            <person name="He C.Y."/>
            <person name="Keren R."/>
            <person name="Whittaker M."/>
            <person name="Farag I.F."/>
            <person name="Doudna J."/>
            <person name="Cate J.H.D."/>
            <person name="Banfield J.F."/>
        </authorList>
    </citation>
    <scope>NUCLEOTIDE SEQUENCE</scope>
    <source>
        <strain evidence="1">NC_groundwater_17_Pr7_B-0.1um_64_12</strain>
    </source>
</reference>
<protein>
    <submittedName>
        <fullName evidence="1">Uncharacterized protein</fullName>
    </submittedName>
</protein>
<accession>A0A931PUK0</accession>
<gene>
    <name evidence="1" type="ORF">HYR64_05920</name>
</gene>
<organism evidence="1 2">
    <name type="scientific">Fimbriimonas ginsengisoli</name>
    <dbReference type="NCBI Taxonomy" id="1005039"/>
    <lineage>
        <taxon>Bacteria</taxon>
        <taxon>Bacillati</taxon>
        <taxon>Armatimonadota</taxon>
        <taxon>Fimbriimonadia</taxon>
        <taxon>Fimbriimonadales</taxon>
        <taxon>Fimbriimonadaceae</taxon>
        <taxon>Fimbriimonas</taxon>
    </lineage>
</organism>